<dbReference type="Proteomes" id="UP000263486">
    <property type="component" value="Unassembled WGS sequence"/>
</dbReference>
<comment type="caution">
    <text evidence="9">The sequence shown here is derived from an EMBL/GenBank/DDBJ whole genome shotgun (WGS) entry which is preliminary data.</text>
</comment>
<accession>A0ABX9KGH9</accession>
<evidence type="ECO:0000256" key="6">
    <source>
        <dbReference type="ARBA" id="ARBA00022989"/>
    </source>
</evidence>
<keyword evidence="6 8" id="KW-1133">Transmembrane helix</keyword>
<evidence type="ECO:0000256" key="8">
    <source>
        <dbReference type="SAM" id="Phobius"/>
    </source>
</evidence>
<proteinExistence type="inferred from homology"/>
<keyword evidence="7 8" id="KW-0472">Membrane</keyword>
<dbReference type="RefSeq" id="WP_114642555.1">
    <property type="nucleotide sequence ID" value="NZ_JAACIO010000010.1"/>
</dbReference>
<evidence type="ECO:0000313" key="9">
    <source>
        <dbReference type="EMBL" id="REI40980.1"/>
    </source>
</evidence>
<evidence type="ECO:0000313" key="10">
    <source>
        <dbReference type="Proteomes" id="UP000263486"/>
    </source>
</evidence>
<evidence type="ECO:0000256" key="4">
    <source>
        <dbReference type="ARBA" id="ARBA00022475"/>
    </source>
</evidence>
<dbReference type="InterPro" id="IPR002549">
    <property type="entry name" value="AI-2E-like"/>
</dbReference>
<keyword evidence="5 8" id="KW-0812">Transmembrane</keyword>
<evidence type="ECO:0000256" key="5">
    <source>
        <dbReference type="ARBA" id="ARBA00022692"/>
    </source>
</evidence>
<sequence length="357" mass="40113">MKKINKPLFTGIILILIYTRFNNPGAITLTLGKFFSFFSVFIYGGIIAFLLNPILKFFEKNKKINRKSSILILYFSLFLLLGLFFSFIIPRLIGNISDLIENYPKYISVFENSVAKYRHLLPFLKDVNLLNELLLLQQKTLIFLKQEFSFLVGQFLGVTAKIVSLIFSLIFSIFFLGNKEYFHTLAKEILDTFLSKKLSGEIKSLSHKIERVFLGYLSGKTLDSLIIGGIAMVGLTIMHIPYVILLGIFITVFNFVPYLGPFIGIVLGATIALFTNPGNTLIVIIFLALLQQFDAWVLEPKILGTSLNLSMFWAIAAVTLGGSVWGALGIIIAIPSFALIKELYLAKSKKKAHKIVE</sequence>
<feature type="transmembrane region" description="Helical" evidence="8">
    <location>
        <begin position="34"/>
        <end position="58"/>
    </location>
</feature>
<protein>
    <submittedName>
        <fullName evidence="9">AI-2E family transporter</fullName>
    </submittedName>
</protein>
<dbReference type="Pfam" id="PF01594">
    <property type="entry name" value="AI-2E_transport"/>
    <property type="match status" value="1"/>
</dbReference>
<feature type="transmembrane region" description="Helical" evidence="8">
    <location>
        <begin position="155"/>
        <end position="177"/>
    </location>
</feature>
<dbReference type="EMBL" id="QUAJ01000014">
    <property type="protein sequence ID" value="REI40980.1"/>
    <property type="molecule type" value="Genomic_DNA"/>
</dbReference>
<feature type="transmembrane region" description="Helical" evidence="8">
    <location>
        <begin position="70"/>
        <end position="89"/>
    </location>
</feature>
<feature type="transmembrane region" description="Helical" evidence="8">
    <location>
        <begin position="310"/>
        <end position="340"/>
    </location>
</feature>
<gene>
    <name evidence="9" type="ORF">DYH56_09125</name>
</gene>
<keyword evidence="4" id="KW-1003">Cell membrane</keyword>
<comment type="subcellular location">
    <subcellularLocation>
        <location evidence="1">Cell membrane</location>
        <topology evidence="1">Multi-pass membrane protein</topology>
    </subcellularLocation>
</comment>
<name>A0ABX9KGH9_9FUSO</name>
<keyword evidence="3" id="KW-0813">Transport</keyword>
<dbReference type="PANTHER" id="PTHR21716">
    <property type="entry name" value="TRANSMEMBRANE PROTEIN"/>
    <property type="match status" value="1"/>
</dbReference>
<organism evidence="9 10">
    <name type="scientific">Psychrilyobacter piezotolerans</name>
    <dbReference type="NCBI Taxonomy" id="2293438"/>
    <lineage>
        <taxon>Bacteria</taxon>
        <taxon>Fusobacteriati</taxon>
        <taxon>Fusobacteriota</taxon>
        <taxon>Fusobacteriia</taxon>
        <taxon>Fusobacteriales</taxon>
        <taxon>Fusobacteriaceae</taxon>
        <taxon>Psychrilyobacter</taxon>
    </lineage>
</organism>
<reference evidence="9 10" key="1">
    <citation type="submission" date="2018-08" db="EMBL/GenBank/DDBJ databases">
        <title>Draft genome sequence of Psychrilyobacter sp. strain SD5 isolated from Black Sea water.</title>
        <authorList>
            <person name="Yadav S."/>
            <person name="Villanueva L."/>
            <person name="Damste J.S.S."/>
        </authorList>
    </citation>
    <scope>NUCLEOTIDE SEQUENCE [LARGE SCALE GENOMIC DNA]</scope>
    <source>
        <strain evidence="9 10">SD5</strain>
    </source>
</reference>
<evidence type="ECO:0000256" key="7">
    <source>
        <dbReference type="ARBA" id="ARBA00023136"/>
    </source>
</evidence>
<comment type="similarity">
    <text evidence="2">Belongs to the autoinducer-2 exporter (AI-2E) (TC 2.A.86) family.</text>
</comment>
<dbReference type="PANTHER" id="PTHR21716:SF53">
    <property type="entry name" value="PERMEASE PERM-RELATED"/>
    <property type="match status" value="1"/>
</dbReference>
<evidence type="ECO:0000256" key="2">
    <source>
        <dbReference type="ARBA" id="ARBA00009773"/>
    </source>
</evidence>
<feature type="transmembrane region" description="Helical" evidence="8">
    <location>
        <begin position="225"/>
        <end position="249"/>
    </location>
</feature>
<evidence type="ECO:0000256" key="1">
    <source>
        <dbReference type="ARBA" id="ARBA00004651"/>
    </source>
</evidence>
<evidence type="ECO:0000256" key="3">
    <source>
        <dbReference type="ARBA" id="ARBA00022448"/>
    </source>
</evidence>
<keyword evidence="10" id="KW-1185">Reference proteome</keyword>